<sequence length="2022" mass="232359">MHIIKADRMMEGNDDDDIKLREEIEAELDKISISSLEKYDFDSDSKSETQSDNSDTDSDELPESVLHCINIIKNKSKTAEELILQDLEDADAVSCGYGGVSNNHIHLRIELPTECKENPEQLIKMLSEIEKEEFLRSNTHCGSPDLVLESDLCDLPVDEHGLPDDADINFGYCEVEERCRQSFEAWQDKQKELEDQEKETLKVQRDREEKQFQEEEEKRHCWMKQFEVEKKKLENIRKQEQDKMNDELHKEEKIWNERFKQHEEFIRNLHLQMEEERTKFKDLQEKEKMRLSKLQHNAAVKIQAKYKAFVAYQKYGPIIKEQIESKKKTAQEWKEKEAKIRQIEEEKRKRLEEKQRREEEIEKQMQEGRKRREEEYVGKKNILRQEREQLLKMEKLILGEATRKQLIISRALKKGEYNAKRLSIEDTSKNKDEGAKRLGDGKLKMWEDASPWLAEESDKRKNVDRELELKESVQVQLKESMSSQAILAVFKVEEKNKNLAVQCSKELVKPKRNYENRDQKNQLENLPLKENVKEQFQLQELQSQVQKEDVLKPSINETMRQETQMILGNNQEIDEVKDSESQKTIDDNQQNKMQKVEKKLSGQLGTLYEENNIKEISVITIKQKPVPLKLEKPEDRGENTLLQEEEIDLKSKEAEENPKGSALNSDLVFNTNDAVINVEGKTNKQNYIVDVPCEDLGGYNAKNYLVFKEVNSLKSQIQEIPEECHENTAECENTVACSREPTLLSSIEEKRLAWITSFKPWCEIFKQNQQKKIVRRRRLIKCPVNTMPPLNTLEILRCGPWDTLQQVATITFQDLPGCSLSTLAECPNLQFLSLRRCGLTSLHSLSNCKKLKYVDAQENHIETINCENLENLCIVLLNKNQLTSLHGLDGCTNIQSLELSYNKITRIGGLESLKNLQQLIVDHNQLISTTGLCDTPTLIYLDCSHNHLTEVEGIENCGLLQILKLQGNYLSQIFFPEKNGNKNFPIINIFTLDVAQNLCYYFKNLMTLSNECRCVHEHGDVSITRRGELEAQQNHLPPTHSDSIQQNRVLNSFANEYKLNLPDISEKWMDSGPSHSSSTNPSLCEDTKERNQGEIVDQKREDGKTSSFPSKRIPFIETVRTRFLLENCQNTEHHEKIMAAMVIQAYWRGCIVRRQIHSPAKLHPATIGPLTSQPNSCIENQTILKKEKIKNTVNIQEQKEKAAILIQAVWKGFILRKKLTAALEAMKNEESEEEYEEIDLEDFTFDEAALEKEWLALDSARFPSQTLLLPNQLHWPKFSGILKYDDTSLNLPSRPAQAWLCNEKENLLSSEHTQFNSRSENRTLSKPTEAKTSRKSLLKSEKEEKISEEWGFKDISTAQQMLKRAQKMKSKKLRKKLDPTVRLALFKNNENKVSVTKPPEKAQPQRDGFFEGLEFWKEGLPGLSQKIVQSSSVVNPGIFPPIAIPWNLDLSVDLETYMDSPTCRVDNEEAFMCKDTTASEKLERSKEYTYQWLHTQVGVLETTGSRNMKCNHFLPELDPDVLNGGRVQLVLITDTVFCFGINNLLDVNGLDDNKIFGRHVHKYFLDIIEIPPHMLSTTASFSPVGDFAYRFEVRTGWRPARARDRGGRPSEVCSARSLVRFPTGERRRGVDRGCGGTGVPALGCGFAPPGAARSRVSSLRPARRQRGSTRLRMAFSYLRALQPPELPGALRQPSRIMEFLSEKFALKSPPSKNSDFYMGAGGALEHVMETLDNESFYSKASAGKCVQAFGPLPRAEHHVRLERTSPCQDSSVNYGITKVEGQPLHTELNRAMDNCNSLRLSPVKGIPEKGELDELGDKCDSNVSSSKKRRHRTTFTSLQLEELEKVFQKTHYPDVYVREQLALRTELTEARVQVWFQNRRAKWRKRERYGQIQQAKSHFAATYDISVLPRTDSYPQIQNNLWAGNASGGSVVTSCMLPRDTSSCMTPYSHSPRTDSSYTGFSNHQNQFSHVPLNNFFTDSLLTGATNGHAFETKPEFERRSSSIAVLRMKAKEHAANISWAM</sequence>
<evidence type="ECO:0000313" key="17">
    <source>
        <dbReference type="EMBL" id="KAG5211834.1"/>
    </source>
</evidence>
<organism evidence="17 18">
    <name type="scientific">Ovis aries</name>
    <name type="common">Sheep</name>
    <dbReference type="NCBI Taxonomy" id="9940"/>
    <lineage>
        <taxon>Eukaryota</taxon>
        <taxon>Metazoa</taxon>
        <taxon>Chordata</taxon>
        <taxon>Craniata</taxon>
        <taxon>Vertebrata</taxon>
        <taxon>Euteleostomi</taxon>
        <taxon>Mammalia</taxon>
        <taxon>Eutheria</taxon>
        <taxon>Laurasiatheria</taxon>
        <taxon>Artiodactyla</taxon>
        <taxon>Ruminantia</taxon>
        <taxon>Pecora</taxon>
        <taxon>Bovidae</taxon>
        <taxon>Caprinae</taxon>
        <taxon>Ovis</taxon>
    </lineage>
</organism>
<dbReference type="Proteomes" id="UP000664991">
    <property type="component" value="Unassembled WGS sequence"/>
</dbReference>
<feature type="DNA-binding region" description="Homeobox" evidence="11">
    <location>
        <begin position="1828"/>
        <end position="1887"/>
    </location>
</feature>
<keyword evidence="8 11" id="KW-0371">Homeobox</keyword>
<feature type="region of interest" description="Disordered" evidence="14">
    <location>
        <begin position="39"/>
        <end position="60"/>
    </location>
</feature>
<evidence type="ECO:0000256" key="10">
    <source>
        <dbReference type="ARBA" id="ARBA00023242"/>
    </source>
</evidence>
<keyword evidence="10 11" id="KW-0539">Nucleus</keyword>
<dbReference type="GO" id="GO:0005634">
    <property type="term" value="C:nucleus"/>
    <property type="evidence" value="ECO:0007669"/>
    <property type="project" value="UniProtKB-SubCell"/>
</dbReference>
<evidence type="ECO:0000256" key="5">
    <source>
        <dbReference type="ARBA" id="ARBA00022737"/>
    </source>
</evidence>
<evidence type="ECO:0000256" key="13">
    <source>
        <dbReference type="SAM" id="Coils"/>
    </source>
</evidence>
<dbReference type="InterPro" id="IPR009057">
    <property type="entry name" value="Homeodomain-like_sf"/>
</dbReference>
<evidence type="ECO:0000256" key="11">
    <source>
        <dbReference type="PROSITE-ProRule" id="PRU00108"/>
    </source>
</evidence>
<feature type="domain" description="Homeobox" evidence="15">
    <location>
        <begin position="1826"/>
        <end position="1886"/>
    </location>
</feature>
<feature type="compositionally biased region" description="Basic and acidic residues" evidence="14">
    <location>
        <begin position="1085"/>
        <end position="1104"/>
    </location>
</feature>
<evidence type="ECO:0000256" key="12">
    <source>
        <dbReference type="RuleBase" id="RU000682"/>
    </source>
</evidence>
<evidence type="ECO:0000256" key="7">
    <source>
        <dbReference type="ARBA" id="ARBA00023125"/>
    </source>
</evidence>
<evidence type="ECO:0000256" key="2">
    <source>
        <dbReference type="ARBA" id="ARBA00005733"/>
    </source>
</evidence>
<dbReference type="InterPro" id="IPR000048">
    <property type="entry name" value="IQ_motif_EF-hand-BS"/>
</dbReference>
<protein>
    <recommendedName>
        <fullName evidence="19">Leucine-rich repeat and IQ domain-containing protein 1</fullName>
    </recommendedName>
</protein>
<evidence type="ECO:0000259" key="15">
    <source>
        <dbReference type="PROSITE" id="PS50071"/>
    </source>
</evidence>
<evidence type="ECO:0000313" key="18">
    <source>
        <dbReference type="Proteomes" id="UP000664991"/>
    </source>
</evidence>
<dbReference type="InterPro" id="IPR032675">
    <property type="entry name" value="LRR_dom_sf"/>
</dbReference>
<dbReference type="Pfam" id="PF03826">
    <property type="entry name" value="OAR"/>
    <property type="match status" value="1"/>
</dbReference>
<evidence type="ECO:0000256" key="1">
    <source>
        <dbReference type="ARBA" id="ARBA00004123"/>
    </source>
</evidence>
<feature type="compositionally biased region" description="Basic and acidic residues" evidence="14">
    <location>
        <begin position="1319"/>
        <end position="1339"/>
    </location>
</feature>
<feature type="region of interest" description="Disordered" evidence="14">
    <location>
        <begin position="1311"/>
        <end position="1339"/>
    </location>
</feature>
<dbReference type="PROSITE" id="PS50096">
    <property type="entry name" value="IQ"/>
    <property type="match status" value="3"/>
</dbReference>
<evidence type="ECO:0000256" key="3">
    <source>
        <dbReference type="ARBA" id="ARBA00022473"/>
    </source>
</evidence>
<reference evidence="17 18" key="1">
    <citation type="submission" date="2020-12" db="EMBL/GenBank/DDBJ databases">
        <title>De novo assembly of Tibetan sheep genome.</title>
        <authorList>
            <person name="Li X."/>
        </authorList>
    </citation>
    <scope>NUCLEOTIDE SEQUENCE [LARGE SCALE GENOMIC DNA]</scope>
    <source>
        <tissue evidence="17">Heart</tissue>
    </source>
</reference>
<dbReference type="SMART" id="SM00015">
    <property type="entry name" value="IQ"/>
    <property type="match status" value="3"/>
</dbReference>
<evidence type="ECO:0000256" key="9">
    <source>
        <dbReference type="ARBA" id="ARBA00023163"/>
    </source>
</evidence>
<evidence type="ECO:0000256" key="4">
    <source>
        <dbReference type="ARBA" id="ARBA00022614"/>
    </source>
</evidence>
<keyword evidence="3" id="KW-0217">Developmental protein</keyword>
<dbReference type="CDD" id="cd00086">
    <property type="entry name" value="homeodomain"/>
    <property type="match status" value="1"/>
</dbReference>
<dbReference type="InterPro" id="IPR001356">
    <property type="entry name" value="HD"/>
</dbReference>
<evidence type="ECO:0000256" key="14">
    <source>
        <dbReference type="SAM" id="MobiDB-lite"/>
    </source>
</evidence>
<dbReference type="Pfam" id="PF00612">
    <property type="entry name" value="IQ"/>
    <property type="match status" value="2"/>
</dbReference>
<dbReference type="SMART" id="SM00389">
    <property type="entry name" value="HOX"/>
    <property type="match status" value="1"/>
</dbReference>
<feature type="coiled-coil region" evidence="13">
    <location>
        <begin position="191"/>
        <end position="286"/>
    </location>
</feature>
<dbReference type="InterPro" id="IPR050836">
    <property type="entry name" value="SDS22/Internalin_LRR"/>
</dbReference>
<dbReference type="InterPro" id="IPR003654">
    <property type="entry name" value="OAR_dom"/>
</dbReference>
<dbReference type="EMBL" id="JAEMGP010000003">
    <property type="protein sequence ID" value="KAG5211834.1"/>
    <property type="molecule type" value="Genomic_DNA"/>
</dbReference>
<evidence type="ECO:0000256" key="8">
    <source>
        <dbReference type="ARBA" id="ARBA00023155"/>
    </source>
</evidence>
<feature type="compositionally biased region" description="Low complexity" evidence="14">
    <location>
        <begin position="1071"/>
        <end position="1082"/>
    </location>
</feature>
<dbReference type="Gene3D" id="1.20.5.190">
    <property type="match status" value="1"/>
</dbReference>
<dbReference type="Gene3D" id="3.80.10.10">
    <property type="entry name" value="Ribonuclease Inhibitor"/>
    <property type="match status" value="1"/>
</dbReference>
<dbReference type="PROSITE" id="PS51450">
    <property type="entry name" value="LRR"/>
    <property type="match status" value="2"/>
</dbReference>
<keyword evidence="9" id="KW-0804">Transcription</keyword>
<dbReference type="Pfam" id="PF12799">
    <property type="entry name" value="LRR_4"/>
    <property type="match status" value="1"/>
</dbReference>
<feature type="region of interest" description="Disordered" evidence="14">
    <location>
        <begin position="1068"/>
        <end position="1109"/>
    </location>
</feature>
<keyword evidence="7 11" id="KW-0238">DNA-binding</keyword>
<dbReference type="CDD" id="cd23767">
    <property type="entry name" value="IQCD"/>
    <property type="match status" value="1"/>
</dbReference>
<comment type="caution">
    <text evidence="17">The sequence shown here is derived from an EMBL/GenBank/DDBJ whole genome shotgun (WGS) entry which is preliminary data.</text>
</comment>
<evidence type="ECO:0000259" key="16">
    <source>
        <dbReference type="PROSITE" id="PS50803"/>
    </source>
</evidence>
<feature type="region of interest" description="Disordered" evidence="14">
    <location>
        <begin position="345"/>
        <end position="374"/>
    </location>
</feature>
<dbReference type="FunFam" id="1.10.10.60:FF:000093">
    <property type="entry name" value="ALX homeobox protein 1"/>
    <property type="match status" value="1"/>
</dbReference>
<dbReference type="PROSITE" id="PS50071">
    <property type="entry name" value="HOMEOBOX_2"/>
    <property type="match status" value="1"/>
</dbReference>
<gene>
    <name evidence="17" type="ORF">JEQ12_014263</name>
</gene>
<dbReference type="InterPro" id="IPR017970">
    <property type="entry name" value="Homeobox_CS"/>
</dbReference>
<dbReference type="SUPFAM" id="SSF52058">
    <property type="entry name" value="L domain-like"/>
    <property type="match status" value="1"/>
</dbReference>
<keyword evidence="6" id="KW-0805">Transcription regulation</keyword>
<feature type="compositionally biased region" description="Basic and acidic residues" evidence="14">
    <location>
        <begin position="39"/>
        <end position="49"/>
    </location>
</feature>
<comment type="subcellular location">
    <subcellularLocation>
        <location evidence="1 11 12">Nucleus</location>
    </subcellularLocation>
</comment>
<dbReference type="PANTHER" id="PTHR46652">
    <property type="entry name" value="LEUCINE-RICH REPEAT AND IQ DOMAIN-CONTAINING PROTEIN 1-RELATED"/>
    <property type="match status" value="1"/>
</dbReference>
<dbReference type="Gene3D" id="1.10.10.60">
    <property type="entry name" value="Homeodomain-like"/>
    <property type="match status" value="1"/>
</dbReference>
<dbReference type="PROSITE" id="PS50803">
    <property type="entry name" value="OAR"/>
    <property type="match status" value="1"/>
</dbReference>
<dbReference type="Pfam" id="PF00046">
    <property type="entry name" value="Homeodomain"/>
    <property type="match status" value="1"/>
</dbReference>
<dbReference type="SUPFAM" id="SSF46689">
    <property type="entry name" value="Homeodomain-like"/>
    <property type="match status" value="1"/>
</dbReference>
<dbReference type="InterPro" id="IPR025875">
    <property type="entry name" value="Leu-rich_rpt_4"/>
</dbReference>
<dbReference type="FunFam" id="3.80.10.10:FF:001376">
    <property type="entry name" value="Leucine-rich repeats and IQ motif-containing 1"/>
    <property type="match status" value="1"/>
</dbReference>
<keyword evidence="5" id="KW-0677">Repeat</keyword>
<dbReference type="InterPro" id="IPR001611">
    <property type="entry name" value="Leu-rich_rpt"/>
</dbReference>
<feature type="domain" description="OAR" evidence="16">
    <location>
        <begin position="2002"/>
        <end position="2015"/>
    </location>
</feature>
<dbReference type="PANTHER" id="PTHR46652:SF7">
    <property type="entry name" value="LEUCINE-RICH REPEAT AND IQ DOMAIN-CONTAINING PROTEIN 1"/>
    <property type="match status" value="1"/>
</dbReference>
<dbReference type="GO" id="GO:0003677">
    <property type="term" value="F:DNA binding"/>
    <property type="evidence" value="ECO:0007669"/>
    <property type="project" value="UniProtKB-UniRule"/>
</dbReference>
<keyword evidence="4" id="KW-0433">Leucine-rich repeat</keyword>
<evidence type="ECO:0000256" key="6">
    <source>
        <dbReference type="ARBA" id="ARBA00023015"/>
    </source>
</evidence>
<evidence type="ECO:0008006" key="19">
    <source>
        <dbReference type="Google" id="ProtNLM"/>
    </source>
</evidence>
<dbReference type="GO" id="GO:0000981">
    <property type="term" value="F:DNA-binding transcription factor activity, RNA polymerase II-specific"/>
    <property type="evidence" value="ECO:0007669"/>
    <property type="project" value="InterPro"/>
</dbReference>
<dbReference type="PROSITE" id="PS00027">
    <property type="entry name" value="HOMEOBOX_1"/>
    <property type="match status" value="1"/>
</dbReference>
<comment type="similarity">
    <text evidence="2">Belongs to the paired homeobox family.</text>
</comment>
<accession>A0A836D4X1</accession>
<proteinExistence type="inferred from homology"/>
<keyword evidence="13" id="KW-0175">Coiled coil</keyword>
<name>A0A836D4X1_SHEEP</name>